<evidence type="ECO:0000256" key="1">
    <source>
        <dbReference type="SAM" id="MobiDB-lite"/>
    </source>
</evidence>
<accession>A0A3Q0JG23</accession>
<dbReference type="Gene3D" id="2.160.10.10">
    <property type="entry name" value="Hexapeptide repeat proteins"/>
    <property type="match status" value="1"/>
</dbReference>
<keyword evidence="2" id="KW-1185">Reference proteome</keyword>
<sequence>MLHLRNSCADNQETPAKLLYARNLRTNLPISNSQLRTSPVPFNRFKAMNKKRIVTMKSQYDKGAKSLPKFKLNENVLYQKKPGDVWLPAKVSKLPHQIRSKRSYEIVTPDGSSYIRNRVYLKETTQEQESQDLNQENNMKSPEINLSNDFSDYFHVFGEPDKVQENLDTFEIGAGSELQAESNLDTSEIGAGSELQAESNLDTSEIGAGSELQAESNLDTSEIGAGSELQAESNLDTSEIGAGSELQAEK</sequence>
<evidence type="ECO:0000313" key="2">
    <source>
        <dbReference type="Proteomes" id="UP000079169"/>
    </source>
</evidence>
<dbReference type="AlphaFoldDB" id="A0A3Q0JG23"/>
<gene>
    <name evidence="3" type="primary">LOC103520375</name>
</gene>
<dbReference type="PaxDb" id="121845-A0A3Q0JG23"/>
<proteinExistence type="predicted"/>
<protein>
    <submittedName>
        <fullName evidence="3">Uncharacterized protein LOC103520375</fullName>
    </submittedName>
</protein>
<dbReference type="RefSeq" id="XP_026687319.1">
    <property type="nucleotide sequence ID" value="XM_026831518.1"/>
</dbReference>
<evidence type="ECO:0000313" key="3">
    <source>
        <dbReference type="RefSeq" id="XP_026687319.1"/>
    </source>
</evidence>
<name>A0A3Q0JG23_DIACI</name>
<feature type="region of interest" description="Disordered" evidence="1">
    <location>
        <begin position="210"/>
        <end position="250"/>
    </location>
</feature>
<dbReference type="Proteomes" id="UP000079169">
    <property type="component" value="Unplaced"/>
</dbReference>
<dbReference type="GeneID" id="103520375"/>
<dbReference type="KEGG" id="dci:103520375"/>
<organism evidence="2 3">
    <name type="scientific">Diaphorina citri</name>
    <name type="common">Asian citrus psyllid</name>
    <dbReference type="NCBI Taxonomy" id="121845"/>
    <lineage>
        <taxon>Eukaryota</taxon>
        <taxon>Metazoa</taxon>
        <taxon>Ecdysozoa</taxon>
        <taxon>Arthropoda</taxon>
        <taxon>Hexapoda</taxon>
        <taxon>Insecta</taxon>
        <taxon>Pterygota</taxon>
        <taxon>Neoptera</taxon>
        <taxon>Paraneoptera</taxon>
        <taxon>Hemiptera</taxon>
        <taxon>Sternorrhyncha</taxon>
        <taxon>Psylloidea</taxon>
        <taxon>Psyllidae</taxon>
        <taxon>Diaphorininae</taxon>
        <taxon>Diaphorina</taxon>
    </lineage>
</organism>
<reference evidence="3" key="1">
    <citation type="submission" date="2025-08" db="UniProtKB">
        <authorList>
            <consortium name="RefSeq"/>
        </authorList>
    </citation>
    <scope>IDENTIFICATION</scope>
</reference>